<evidence type="ECO:0000313" key="3">
    <source>
        <dbReference type="EMBL" id="MDR9762480.1"/>
    </source>
</evidence>
<evidence type="ECO:0000256" key="2">
    <source>
        <dbReference type="SAM" id="MobiDB-lite"/>
    </source>
</evidence>
<dbReference type="RefSeq" id="WP_310808264.1">
    <property type="nucleotide sequence ID" value="NZ_JAVLSH010000010.1"/>
</dbReference>
<feature type="compositionally biased region" description="Basic and acidic residues" evidence="2">
    <location>
        <begin position="32"/>
        <end position="47"/>
    </location>
</feature>
<keyword evidence="1" id="KW-0175">Coiled coil</keyword>
<dbReference type="AlphaFoldDB" id="A0AAW8P8G9"/>
<keyword evidence="4" id="KW-1185">Reference proteome</keyword>
<comment type="caution">
    <text evidence="3">The sequence shown here is derived from an EMBL/GenBank/DDBJ whole genome shotgun (WGS) entry which is preliminary data.</text>
</comment>
<gene>
    <name evidence="3" type="ORF">RJJ37_23025</name>
</gene>
<feature type="coiled-coil region" evidence="1">
    <location>
        <begin position="47"/>
        <end position="74"/>
    </location>
</feature>
<dbReference type="Proteomes" id="UP001269402">
    <property type="component" value="Unassembled WGS sequence"/>
</dbReference>
<dbReference type="EMBL" id="JAVLSH010000010">
    <property type="protein sequence ID" value="MDR9762480.1"/>
    <property type="molecule type" value="Genomic_DNA"/>
</dbReference>
<accession>A0AAW8P8G9</accession>
<sequence length="133" mass="14966">MSRRVKTAEESARRESAIAKSAMYTLVADSTAPRDPRGRGDHYRGHLADAHRTIETLQLRIKELERERDKAKADKDYTLSLCVTRTAAEEERLAAFRLARGKASILAEWPPGVPTSMSHAIDNIPDPKPKWTK</sequence>
<evidence type="ECO:0000313" key="4">
    <source>
        <dbReference type="Proteomes" id="UP001269402"/>
    </source>
</evidence>
<organism evidence="3 4">
    <name type="scientific">Rhizobium redzepovicii</name>
    <dbReference type="NCBI Taxonomy" id="2867518"/>
    <lineage>
        <taxon>Bacteria</taxon>
        <taxon>Pseudomonadati</taxon>
        <taxon>Pseudomonadota</taxon>
        <taxon>Alphaproteobacteria</taxon>
        <taxon>Hyphomicrobiales</taxon>
        <taxon>Rhizobiaceae</taxon>
        <taxon>Rhizobium/Agrobacterium group</taxon>
        <taxon>Rhizobium</taxon>
    </lineage>
</organism>
<proteinExistence type="predicted"/>
<feature type="region of interest" description="Disordered" evidence="2">
    <location>
        <begin position="28"/>
        <end position="47"/>
    </location>
</feature>
<feature type="region of interest" description="Disordered" evidence="2">
    <location>
        <begin position="108"/>
        <end position="133"/>
    </location>
</feature>
<reference evidence="4" key="1">
    <citation type="submission" date="2023-07" db="EMBL/GenBank/DDBJ databases">
        <title>Genomic characterization of faba bean (Vicia faba) microsymbionts in Mexican soils.</title>
        <authorList>
            <person name="Rivera Orduna F.N."/>
            <person name="Guevara-Luna J."/>
            <person name="Yan J."/>
            <person name="Arroyo-Herrera I."/>
            <person name="Li Y."/>
            <person name="Vasquez-Murrieta M.S."/>
            <person name="Wang E.T."/>
        </authorList>
    </citation>
    <scope>NUCLEOTIDE SEQUENCE [LARGE SCALE GENOMIC DNA]</scope>
    <source>
        <strain evidence="4">CH6</strain>
    </source>
</reference>
<protein>
    <submittedName>
        <fullName evidence="3">Uncharacterized protein</fullName>
    </submittedName>
</protein>
<evidence type="ECO:0000256" key="1">
    <source>
        <dbReference type="SAM" id="Coils"/>
    </source>
</evidence>
<name>A0AAW8P8G9_9HYPH</name>